<gene>
    <name evidence="4" type="ORF">PFLUV_G00006310</name>
</gene>
<feature type="compositionally biased region" description="Polar residues" evidence="2">
    <location>
        <begin position="579"/>
        <end position="598"/>
    </location>
</feature>
<evidence type="ECO:0000256" key="1">
    <source>
        <dbReference type="ARBA" id="ARBA00010251"/>
    </source>
</evidence>
<dbReference type="SUPFAM" id="SSF50729">
    <property type="entry name" value="PH domain-like"/>
    <property type="match status" value="1"/>
</dbReference>
<comment type="similarity">
    <text evidence="1">Belongs to the Niban family.</text>
</comment>
<dbReference type="InterPro" id="IPR059060">
    <property type="entry name" value="Niban_1/2/3_dom"/>
</dbReference>
<feature type="compositionally biased region" description="Polar residues" evidence="2">
    <location>
        <begin position="606"/>
        <end position="615"/>
    </location>
</feature>
<dbReference type="Proteomes" id="UP000465112">
    <property type="component" value="Chromosome 1"/>
</dbReference>
<dbReference type="Pfam" id="PF26089">
    <property type="entry name" value="PH_Niban2"/>
    <property type="match status" value="1"/>
</dbReference>
<keyword evidence="5" id="KW-1185">Reference proteome</keyword>
<proteinExistence type="inferred from homology"/>
<feature type="region of interest" description="Disordered" evidence="2">
    <location>
        <begin position="579"/>
        <end position="615"/>
    </location>
</feature>
<dbReference type="Pfam" id="PF26086">
    <property type="entry name" value="Niban2"/>
    <property type="match status" value="1"/>
</dbReference>
<organism evidence="4 5">
    <name type="scientific">Perca fluviatilis</name>
    <name type="common">European perch</name>
    <dbReference type="NCBI Taxonomy" id="8168"/>
    <lineage>
        <taxon>Eukaryota</taxon>
        <taxon>Metazoa</taxon>
        <taxon>Chordata</taxon>
        <taxon>Craniata</taxon>
        <taxon>Vertebrata</taxon>
        <taxon>Euteleostomi</taxon>
        <taxon>Actinopterygii</taxon>
        <taxon>Neopterygii</taxon>
        <taxon>Teleostei</taxon>
        <taxon>Neoteleostei</taxon>
        <taxon>Acanthomorphata</taxon>
        <taxon>Eupercaria</taxon>
        <taxon>Perciformes</taxon>
        <taxon>Percoidei</taxon>
        <taxon>Percidae</taxon>
        <taxon>Percinae</taxon>
        <taxon>Perca</taxon>
    </lineage>
</organism>
<evidence type="ECO:0000256" key="2">
    <source>
        <dbReference type="SAM" id="MobiDB-lite"/>
    </source>
</evidence>
<reference evidence="4 5" key="1">
    <citation type="submission" date="2019-06" db="EMBL/GenBank/DDBJ databases">
        <title>A chromosome-scale genome assembly of the European perch, Perca fluviatilis.</title>
        <authorList>
            <person name="Roques C."/>
            <person name="Zahm M."/>
            <person name="Cabau C."/>
            <person name="Klopp C."/>
            <person name="Bouchez O."/>
            <person name="Donnadieu C."/>
            <person name="Kuhl H."/>
            <person name="Gislard M."/>
            <person name="Guendouz S."/>
            <person name="Journot L."/>
            <person name="Haffray P."/>
            <person name="Bestin A."/>
            <person name="Morvezen R."/>
            <person name="Feron R."/>
            <person name="Wen M."/>
            <person name="Jouanno E."/>
            <person name="Herpin A."/>
            <person name="Schartl M."/>
            <person name="Postlethwait J."/>
            <person name="Schaerlinger B."/>
            <person name="Chardard D."/>
            <person name="Lecocq T."/>
            <person name="Poncet C."/>
            <person name="Jaffrelo L."/>
            <person name="Lampietro C."/>
            <person name="Guiguen Y."/>
        </authorList>
    </citation>
    <scope>NUCLEOTIDE SEQUENCE [LARGE SCALE GENOMIC DNA]</scope>
    <source>
        <tissue evidence="4">Blood</tissue>
    </source>
</reference>
<dbReference type="AlphaFoldDB" id="A0A6A5FM46"/>
<dbReference type="EMBL" id="VHII01000001">
    <property type="protein sequence ID" value="KAF1394938.1"/>
    <property type="molecule type" value="Genomic_DNA"/>
</dbReference>
<accession>A0A6A5FM46</accession>
<sequence length="629" mass="71339">MGGKLTCHLNSKEQRYISEHIADIMEMLAPLYRCHLSSNLLTHMRNKHMEPSEPRPLIQHPKVVAHGEFVLEGTFPQYMDGIWTHRHLLVTNTFTVESRDSKQVFEGGWGCKTELVLSGCHICTSIQDHCELVDDMCQHIKGKSGGKLACWDCPTTFPVFMQHPYSAPVCLATGSHQEQTRWANILRAATQHQSSALWCEDSPESRAFLDAVSSLKKLRGNCQTEVYPVGDWEEVLVSMVMEEVMSYLKEQVFPRIIAHRSRRRTAWLRLLSEVYRTAKHQVKAAMAALKEELSFYRLNVEKQISAGLQQAKDMCEPMLHSLQHTIIPRLDCTLQEVATPVYDGFASTWQYFLETCDDIIDLGSKSTSVLTPLSSHGPDDARMWQCLDKLELSSEGQTWLQETWGVHSGTWRPLLLKAQNALYEVVDMCAVMFRRLLSRYPCFSFNSSQLTEVLCRIKEKVVKHLDTELLALRSQIILEVVLQITLPAFTHGVGEQDLSCYYAMVHSEQALFIHPDTIFHFILRDNLTSYIQSVMRHSLPQQFMPLPVSPRNPCSSSSSFSEPVYHKLLPLGDCQQSICQTPEGSTSGSETLTPSTVYDQDDTLADSENSVNHTPSMLDAGEYIHLIDP</sequence>
<dbReference type="PANTHER" id="PTHR14392:SF3">
    <property type="entry name" value="PROTEIN NIBAN 1"/>
    <property type="match status" value="1"/>
</dbReference>
<dbReference type="InterPro" id="IPR026088">
    <property type="entry name" value="Niban-like"/>
</dbReference>
<name>A0A6A5FM46_PERFL</name>
<evidence type="ECO:0000313" key="5">
    <source>
        <dbReference type="Proteomes" id="UP000465112"/>
    </source>
</evidence>
<comment type="caution">
    <text evidence="4">The sequence shown here is derived from an EMBL/GenBank/DDBJ whole genome shotgun (WGS) entry which is preliminary data.</text>
</comment>
<dbReference type="PANTHER" id="PTHR14392">
    <property type="entry name" value="NIBAN FAMILY MEMBER"/>
    <property type="match status" value="1"/>
</dbReference>
<evidence type="ECO:0000313" key="4">
    <source>
        <dbReference type="EMBL" id="KAF1394938.1"/>
    </source>
</evidence>
<protein>
    <recommendedName>
        <fullName evidence="3">Niban 1/2/3 domain-containing protein</fullName>
    </recommendedName>
</protein>
<feature type="domain" description="Niban 1/2/3" evidence="3">
    <location>
        <begin position="322"/>
        <end position="487"/>
    </location>
</feature>
<evidence type="ECO:0000259" key="3">
    <source>
        <dbReference type="Pfam" id="PF26086"/>
    </source>
</evidence>